<dbReference type="PANTHER" id="PTHR48069:SF3">
    <property type="entry name" value="DIHYDROFOLATE REDUCTASE"/>
    <property type="match status" value="1"/>
</dbReference>
<protein>
    <recommendedName>
        <fullName evidence="3 8">Dihydrofolate reductase</fullName>
        <ecNumber evidence="3 8">1.5.1.3</ecNumber>
    </recommendedName>
</protein>
<reference evidence="11 12" key="1">
    <citation type="submission" date="2019-02" db="EMBL/GenBank/DDBJ databases">
        <title>Siculibacillus lacustris gen. nov., sp. nov., a new rosette-forming bacterium isolated from a freshwater crater lake (Lake St. Ana, Romania).</title>
        <authorList>
            <person name="Felfoldi T."/>
            <person name="Marton Z."/>
            <person name="Szabo A."/>
            <person name="Mentes A."/>
            <person name="Boka K."/>
            <person name="Marialigeti K."/>
            <person name="Mathe I."/>
            <person name="Koncz M."/>
            <person name="Schumann P."/>
            <person name="Toth E."/>
        </authorList>
    </citation>
    <scope>NUCLEOTIDE SEQUENCE [LARGE SCALE GENOMIC DNA]</scope>
    <source>
        <strain evidence="11 12">SA-279</strain>
    </source>
</reference>
<evidence type="ECO:0000313" key="12">
    <source>
        <dbReference type="Proteomes" id="UP000292781"/>
    </source>
</evidence>
<dbReference type="PRINTS" id="PR00070">
    <property type="entry name" value="DHFR"/>
</dbReference>
<keyword evidence="5 8" id="KW-0521">NADP</keyword>
<keyword evidence="12" id="KW-1185">Reference proteome</keyword>
<dbReference type="PIRSF" id="PIRSF000194">
    <property type="entry name" value="DHFR"/>
    <property type="match status" value="1"/>
</dbReference>
<dbReference type="GO" id="GO:0046452">
    <property type="term" value="P:dihydrofolate metabolic process"/>
    <property type="evidence" value="ECO:0007669"/>
    <property type="project" value="TreeGrafter"/>
</dbReference>
<sequence>MSAPEIFFVVAAATNRVIGRDGKLPWHLSSDLKHFKELTFGLPMVMGRRTHASIGRPLPGRTTIVVSRDPDLVLDGVEIADSLDAAFAIGRRVAEASGAGAIAVVGGGEIYAAALPFATRIELTEVALEPYPRGAALFPVLDPAEWRETARVAGVRTERDEADFAFVTLRRR</sequence>
<dbReference type="GO" id="GO:0046655">
    <property type="term" value="P:folic acid metabolic process"/>
    <property type="evidence" value="ECO:0007669"/>
    <property type="project" value="TreeGrafter"/>
</dbReference>
<dbReference type="CDD" id="cd00209">
    <property type="entry name" value="DHFR"/>
    <property type="match status" value="1"/>
</dbReference>
<evidence type="ECO:0000256" key="6">
    <source>
        <dbReference type="ARBA" id="ARBA00023002"/>
    </source>
</evidence>
<evidence type="ECO:0000256" key="2">
    <source>
        <dbReference type="ARBA" id="ARBA00009539"/>
    </source>
</evidence>
<keyword evidence="4 8" id="KW-0554">One-carbon metabolism</keyword>
<dbReference type="Pfam" id="PF00186">
    <property type="entry name" value="DHFR_1"/>
    <property type="match status" value="1"/>
</dbReference>
<dbReference type="InterPro" id="IPR024072">
    <property type="entry name" value="DHFR-like_dom_sf"/>
</dbReference>
<dbReference type="PROSITE" id="PS51330">
    <property type="entry name" value="DHFR_2"/>
    <property type="match status" value="1"/>
</dbReference>
<dbReference type="Proteomes" id="UP000292781">
    <property type="component" value="Unassembled WGS sequence"/>
</dbReference>
<dbReference type="GO" id="GO:0050661">
    <property type="term" value="F:NADP binding"/>
    <property type="evidence" value="ECO:0007669"/>
    <property type="project" value="InterPro"/>
</dbReference>
<evidence type="ECO:0000256" key="3">
    <source>
        <dbReference type="ARBA" id="ARBA00012856"/>
    </source>
</evidence>
<comment type="pathway">
    <text evidence="1 8">Cofactor biosynthesis; tetrahydrofolate biosynthesis; 5,6,7,8-tetrahydrofolate from 7,8-dihydrofolate: step 1/1.</text>
</comment>
<dbReference type="SUPFAM" id="SSF53597">
    <property type="entry name" value="Dihydrofolate reductase-like"/>
    <property type="match status" value="1"/>
</dbReference>
<dbReference type="InterPro" id="IPR017925">
    <property type="entry name" value="DHFR_CS"/>
</dbReference>
<dbReference type="GO" id="GO:0006730">
    <property type="term" value="P:one-carbon metabolic process"/>
    <property type="evidence" value="ECO:0007669"/>
    <property type="project" value="UniProtKB-KW"/>
</dbReference>
<evidence type="ECO:0000256" key="1">
    <source>
        <dbReference type="ARBA" id="ARBA00004903"/>
    </source>
</evidence>
<dbReference type="EC" id="1.5.1.3" evidence="3 8"/>
<dbReference type="GO" id="GO:0005829">
    <property type="term" value="C:cytosol"/>
    <property type="evidence" value="ECO:0007669"/>
    <property type="project" value="TreeGrafter"/>
</dbReference>
<evidence type="ECO:0000313" key="11">
    <source>
        <dbReference type="EMBL" id="TBW38675.1"/>
    </source>
</evidence>
<gene>
    <name evidence="11" type="ORF">EYW49_08220</name>
</gene>
<dbReference type="InterPro" id="IPR001796">
    <property type="entry name" value="DHFR_dom"/>
</dbReference>
<feature type="domain" description="DHFR" evidence="10">
    <location>
        <begin position="5"/>
        <end position="171"/>
    </location>
</feature>
<dbReference type="RefSeq" id="WP_131308091.1">
    <property type="nucleotide sequence ID" value="NZ_SJFN01000010.1"/>
</dbReference>
<evidence type="ECO:0000256" key="4">
    <source>
        <dbReference type="ARBA" id="ARBA00022563"/>
    </source>
</evidence>
<evidence type="ECO:0000256" key="5">
    <source>
        <dbReference type="ARBA" id="ARBA00022857"/>
    </source>
</evidence>
<comment type="caution">
    <text evidence="11">The sequence shown here is derived from an EMBL/GenBank/DDBJ whole genome shotgun (WGS) entry which is preliminary data.</text>
</comment>
<comment type="similarity">
    <text evidence="2 8 9">Belongs to the dihydrofolate reductase family.</text>
</comment>
<evidence type="ECO:0000256" key="7">
    <source>
        <dbReference type="ARBA" id="ARBA00025067"/>
    </source>
</evidence>
<comment type="function">
    <text evidence="7 8">Key enzyme in folate metabolism. Catalyzes an essential reaction for de novo glycine and purine synthesis, and for DNA precursor synthesis.</text>
</comment>
<dbReference type="GO" id="GO:0004146">
    <property type="term" value="F:dihydrofolate reductase activity"/>
    <property type="evidence" value="ECO:0007669"/>
    <property type="project" value="UniProtKB-EC"/>
</dbReference>
<dbReference type="OrthoDB" id="9804315at2"/>
<accession>A0A4Q9VS74</accession>
<keyword evidence="6 8" id="KW-0560">Oxidoreductase</keyword>
<dbReference type="Gene3D" id="3.40.430.10">
    <property type="entry name" value="Dihydrofolate Reductase, subunit A"/>
    <property type="match status" value="1"/>
</dbReference>
<dbReference type="PANTHER" id="PTHR48069">
    <property type="entry name" value="DIHYDROFOLATE REDUCTASE"/>
    <property type="match status" value="1"/>
</dbReference>
<evidence type="ECO:0000256" key="8">
    <source>
        <dbReference type="PIRNR" id="PIRNR000194"/>
    </source>
</evidence>
<dbReference type="InterPro" id="IPR012259">
    <property type="entry name" value="DHFR"/>
</dbReference>
<dbReference type="UniPathway" id="UPA00077">
    <property type="reaction ID" value="UER00158"/>
</dbReference>
<dbReference type="PROSITE" id="PS00075">
    <property type="entry name" value="DHFR_1"/>
    <property type="match status" value="1"/>
</dbReference>
<evidence type="ECO:0000256" key="9">
    <source>
        <dbReference type="RuleBase" id="RU004474"/>
    </source>
</evidence>
<dbReference type="GO" id="GO:0046654">
    <property type="term" value="P:tetrahydrofolate biosynthetic process"/>
    <property type="evidence" value="ECO:0007669"/>
    <property type="project" value="UniProtKB-UniPathway"/>
</dbReference>
<name>A0A4Q9VS74_9HYPH</name>
<proteinExistence type="inferred from homology"/>
<organism evidence="11 12">
    <name type="scientific">Siculibacillus lacustris</name>
    <dbReference type="NCBI Taxonomy" id="1549641"/>
    <lineage>
        <taxon>Bacteria</taxon>
        <taxon>Pseudomonadati</taxon>
        <taxon>Pseudomonadota</taxon>
        <taxon>Alphaproteobacteria</taxon>
        <taxon>Hyphomicrobiales</taxon>
        <taxon>Ancalomicrobiaceae</taxon>
        <taxon>Siculibacillus</taxon>
    </lineage>
</organism>
<dbReference type="EMBL" id="SJFN01000010">
    <property type="protein sequence ID" value="TBW38675.1"/>
    <property type="molecule type" value="Genomic_DNA"/>
</dbReference>
<evidence type="ECO:0000259" key="10">
    <source>
        <dbReference type="PROSITE" id="PS51330"/>
    </source>
</evidence>
<dbReference type="AlphaFoldDB" id="A0A4Q9VS74"/>
<comment type="catalytic activity">
    <reaction evidence="8">
        <text>(6S)-5,6,7,8-tetrahydrofolate + NADP(+) = 7,8-dihydrofolate + NADPH + H(+)</text>
        <dbReference type="Rhea" id="RHEA:15009"/>
        <dbReference type="ChEBI" id="CHEBI:15378"/>
        <dbReference type="ChEBI" id="CHEBI:57451"/>
        <dbReference type="ChEBI" id="CHEBI:57453"/>
        <dbReference type="ChEBI" id="CHEBI:57783"/>
        <dbReference type="ChEBI" id="CHEBI:58349"/>
        <dbReference type="EC" id="1.5.1.3"/>
    </reaction>
</comment>